<organism evidence="2 3">
    <name type="scientific">Ambispora leptoticha</name>
    <dbReference type="NCBI Taxonomy" id="144679"/>
    <lineage>
        <taxon>Eukaryota</taxon>
        <taxon>Fungi</taxon>
        <taxon>Fungi incertae sedis</taxon>
        <taxon>Mucoromycota</taxon>
        <taxon>Glomeromycotina</taxon>
        <taxon>Glomeromycetes</taxon>
        <taxon>Archaeosporales</taxon>
        <taxon>Ambisporaceae</taxon>
        <taxon>Ambispora</taxon>
    </lineage>
</organism>
<feature type="region of interest" description="Disordered" evidence="1">
    <location>
        <begin position="1"/>
        <end position="87"/>
    </location>
</feature>
<dbReference type="AlphaFoldDB" id="A0A9N9A766"/>
<comment type="caution">
    <text evidence="2">The sequence shown here is derived from an EMBL/GenBank/DDBJ whole genome shotgun (WGS) entry which is preliminary data.</text>
</comment>
<dbReference type="PANTHER" id="PTHR28125">
    <property type="entry name" value="MEIOTIC EXPRESSION UP-REGULATED PROTEIN 26"/>
    <property type="match status" value="1"/>
</dbReference>
<dbReference type="PANTHER" id="PTHR28125:SF3">
    <property type="entry name" value="TRANSCRIPTION REGULATOR RUA1 C-TERMINAL DOMAIN-CONTAINING PROTEIN"/>
    <property type="match status" value="1"/>
</dbReference>
<sequence>MFEISKLSVEQQKHLDITSSPPSMTPSPSTTPIIETFEQIPQAPGDSLSSAGFLSSHSPTTPPFDDQSTTNIPQSQNDTSNNKPDTINNHITVYFKSLQEETIDGDNDSPILENLLQSHIDDKSINNINDDADIQRQGNLTNSFEETNQRDYSQNKDMQTKEINHNKGVITKNSNHQSKNVTTTQQQFNPEELENISRYHQNDSPPTIGSSSPQSEEDAGGYGSLFASDTTIITKNIGINSDGSFNMSENINNLFAENNNPQSTYPMSNDSLFTYNYENHSTNMSTTPQENLSLNHAIQSSSSSTSILPDQNKSSEILDFVFASEIEDVSEKVVFQWEENTSTDSPSQYSSNSNMARRIKNNQRQHQEHHPSNNSSDNNCPNQHNKNLESHELFGDNNNFTTNSLLSPNFSNSNTTSFSPLPSFLEPNRSYFTSRVSVMNSMNSDNYENYSMMEQNLGIKESLTQRQRQHHQAASGNSSTDIAPFDWSLSNPSNYTEFWQQHQRSQQQLSQLIRSSPSLFQYYRLGVNDNNNRNNSLPFSQQQQNLRKRFMQNNLGFQNEHVSLNPSDPQNMLFNTQIQQEIYQITSSSSEPSRKRVKPQDIKDTEFSNINFQDKSSKSTPSPVSSPVLPFTPSAAAAAGYPTSCLDNPKNFYNYLHHQHHQIDSQEYSQQNAEAEEEESSTELPLIDPNDTRPDSKPRRQRTRYPGDLYTPKWVRLMGQAKEGYCDLCEPVSGKYFVPPIDTRTVQANSSIIYSTSSSLNSLPPTASSSALGNTEGLCHQCQQWIPLTSTKKKTATTS</sequence>
<gene>
    <name evidence="2" type="ORF">ALEPTO_LOCUS4415</name>
</gene>
<feature type="compositionally biased region" description="Low complexity" evidence="1">
    <location>
        <begin position="47"/>
        <end position="58"/>
    </location>
</feature>
<protein>
    <submittedName>
        <fullName evidence="2">4262_t:CDS:1</fullName>
    </submittedName>
</protein>
<accession>A0A9N9A766</accession>
<feature type="non-terminal residue" evidence="2">
    <location>
        <position position="799"/>
    </location>
</feature>
<feature type="compositionally biased region" description="Basic and acidic residues" evidence="1">
    <location>
        <begin position="592"/>
        <end position="606"/>
    </location>
</feature>
<keyword evidence="3" id="KW-1185">Reference proteome</keyword>
<feature type="region of interest" description="Disordered" evidence="1">
    <location>
        <begin position="584"/>
        <end position="626"/>
    </location>
</feature>
<feature type="region of interest" description="Disordered" evidence="1">
    <location>
        <begin position="661"/>
        <end position="706"/>
    </location>
</feature>
<feature type="compositionally biased region" description="Polar residues" evidence="1">
    <location>
        <begin position="66"/>
        <end position="87"/>
    </location>
</feature>
<feature type="compositionally biased region" description="Low complexity" evidence="1">
    <location>
        <begin position="372"/>
        <end position="385"/>
    </location>
</feature>
<dbReference type="Proteomes" id="UP000789508">
    <property type="component" value="Unassembled WGS sequence"/>
</dbReference>
<feature type="region of interest" description="Disordered" evidence="1">
    <location>
        <begin position="198"/>
        <end position="223"/>
    </location>
</feature>
<evidence type="ECO:0000313" key="3">
    <source>
        <dbReference type="Proteomes" id="UP000789508"/>
    </source>
</evidence>
<feature type="compositionally biased region" description="Low complexity" evidence="1">
    <location>
        <begin position="17"/>
        <end position="36"/>
    </location>
</feature>
<reference evidence="2" key="1">
    <citation type="submission" date="2021-06" db="EMBL/GenBank/DDBJ databases">
        <authorList>
            <person name="Kallberg Y."/>
            <person name="Tangrot J."/>
            <person name="Rosling A."/>
        </authorList>
    </citation>
    <scope>NUCLEOTIDE SEQUENCE</scope>
    <source>
        <strain evidence="2">FL130A</strain>
    </source>
</reference>
<evidence type="ECO:0000256" key="1">
    <source>
        <dbReference type="SAM" id="MobiDB-lite"/>
    </source>
</evidence>
<feature type="region of interest" description="Disordered" evidence="1">
    <location>
        <begin position="361"/>
        <end position="400"/>
    </location>
</feature>
<proteinExistence type="predicted"/>
<name>A0A9N9A766_9GLOM</name>
<evidence type="ECO:0000313" key="2">
    <source>
        <dbReference type="EMBL" id="CAG8519999.1"/>
    </source>
</evidence>
<feature type="compositionally biased region" description="Polar residues" evidence="1">
    <location>
        <begin position="202"/>
        <end position="214"/>
    </location>
</feature>
<dbReference type="EMBL" id="CAJVPS010001011">
    <property type="protein sequence ID" value="CAG8519999.1"/>
    <property type="molecule type" value="Genomic_DNA"/>
</dbReference>
<dbReference type="OrthoDB" id="5595379at2759"/>